<comment type="caution">
    <text evidence="2">The sequence shown here is derived from an EMBL/GenBank/DDBJ whole genome shotgun (WGS) entry which is preliminary data.</text>
</comment>
<keyword evidence="1" id="KW-0732">Signal</keyword>
<name>A0ABN2JNM4_9ACTN</name>
<feature type="chain" id="PRO_5045549319" description="DUF4333 domain-containing protein" evidence="1">
    <location>
        <begin position="20"/>
        <end position="116"/>
    </location>
</feature>
<evidence type="ECO:0008006" key="4">
    <source>
        <dbReference type="Google" id="ProtNLM"/>
    </source>
</evidence>
<gene>
    <name evidence="2" type="ORF">GCM10009710_13070</name>
</gene>
<proteinExistence type="predicted"/>
<dbReference type="RefSeq" id="WP_344198988.1">
    <property type="nucleotide sequence ID" value="NZ_BAAAME010000002.1"/>
</dbReference>
<organism evidence="2 3">
    <name type="scientific">Aeromicrobium alkaliterrae</name>
    <dbReference type="NCBI Taxonomy" id="302168"/>
    <lineage>
        <taxon>Bacteria</taxon>
        <taxon>Bacillati</taxon>
        <taxon>Actinomycetota</taxon>
        <taxon>Actinomycetes</taxon>
        <taxon>Propionibacteriales</taxon>
        <taxon>Nocardioidaceae</taxon>
        <taxon>Aeromicrobium</taxon>
    </lineage>
</organism>
<reference evidence="2 3" key="1">
    <citation type="journal article" date="2019" name="Int. J. Syst. Evol. Microbiol.">
        <title>The Global Catalogue of Microorganisms (GCM) 10K type strain sequencing project: providing services to taxonomists for standard genome sequencing and annotation.</title>
        <authorList>
            <consortium name="The Broad Institute Genomics Platform"/>
            <consortium name="The Broad Institute Genome Sequencing Center for Infectious Disease"/>
            <person name="Wu L."/>
            <person name="Ma J."/>
        </authorList>
    </citation>
    <scope>NUCLEOTIDE SEQUENCE [LARGE SCALE GENOMIC DNA]</scope>
    <source>
        <strain evidence="2 3">JCM 13518</strain>
    </source>
</reference>
<evidence type="ECO:0000313" key="3">
    <source>
        <dbReference type="Proteomes" id="UP001501057"/>
    </source>
</evidence>
<evidence type="ECO:0000256" key="1">
    <source>
        <dbReference type="SAM" id="SignalP"/>
    </source>
</evidence>
<dbReference type="PROSITE" id="PS51257">
    <property type="entry name" value="PROKAR_LIPOPROTEIN"/>
    <property type="match status" value="1"/>
</dbReference>
<accession>A0ABN2JNM4</accession>
<sequence length="116" mass="12530">MLRRAVVLAFAVTVLAACGASEPDELASGEMTSQDYVDLISQDDLTIADVEADGAIVSEKLEAAFVDEGGQPALDVNQCRYARTLDPSRDEQYRGTARFCFDAQGRSVAVERNPID</sequence>
<evidence type="ECO:0000313" key="2">
    <source>
        <dbReference type="EMBL" id="GAA1733755.1"/>
    </source>
</evidence>
<dbReference type="Proteomes" id="UP001501057">
    <property type="component" value="Unassembled WGS sequence"/>
</dbReference>
<keyword evidence="3" id="KW-1185">Reference proteome</keyword>
<protein>
    <recommendedName>
        <fullName evidence="4">DUF4333 domain-containing protein</fullName>
    </recommendedName>
</protein>
<dbReference type="EMBL" id="BAAAME010000002">
    <property type="protein sequence ID" value="GAA1733755.1"/>
    <property type="molecule type" value="Genomic_DNA"/>
</dbReference>
<feature type="signal peptide" evidence="1">
    <location>
        <begin position="1"/>
        <end position="19"/>
    </location>
</feature>